<reference evidence="1 2" key="1">
    <citation type="submission" date="2021-08" db="EMBL/GenBank/DDBJ databases">
        <title>Thermococcus onnuriiensis IOH2.</title>
        <authorList>
            <person name="Park Y.-J."/>
        </authorList>
    </citation>
    <scope>NUCLEOTIDE SEQUENCE [LARGE SCALE GENOMIC DNA]</scope>
    <source>
        <strain evidence="1 2">IOH2</strain>
    </source>
</reference>
<accession>A0A9E7M9H5</accession>
<dbReference type="KEGG" id="thei:K1720_07685"/>
<dbReference type="AlphaFoldDB" id="A0A9E7M9H5"/>
<evidence type="ECO:0000313" key="2">
    <source>
        <dbReference type="Proteomes" id="UP001056425"/>
    </source>
</evidence>
<proteinExistence type="predicted"/>
<keyword evidence="2" id="KW-1185">Reference proteome</keyword>
<name>A0A9E7M9H5_9EURY</name>
<dbReference type="RefSeq" id="WP_251948220.1">
    <property type="nucleotide sequence ID" value="NZ_CP080572.1"/>
</dbReference>
<dbReference type="Proteomes" id="UP001056425">
    <property type="component" value="Chromosome"/>
</dbReference>
<protein>
    <submittedName>
        <fullName evidence="1">Uncharacterized protein</fullName>
    </submittedName>
</protein>
<organism evidence="1 2">
    <name type="scientific">Thermococcus argininiproducens</name>
    <dbReference type="NCBI Taxonomy" id="2866384"/>
    <lineage>
        <taxon>Archaea</taxon>
        <taxon>Methanobacteriati</taxon>
        <taxon>Methanobacteriota</taxon>
        <taxon>Thermococci</taxon>
        <taxon>Thermococcales</taxon>
        <taxon>Thermococcaceae</taxon>
        <taxon>Thermococcus</taxon>
    </lineage>
</organism>
<evidence type="ECO:0000313" key="1">
    <source>
        <dbReference type="EMBL" id="USG99404.1"/>
    </source>
</evidence>
<gene>
    <name evidence="1" type="ORF">K1720_07685</name>
</gene>
<sequence>MIIYEPIMLAIPLAEEVKTHLIKTKRVPTEGELKKILEKLGLKPFCSDKKLHIYKGKHILVIVFLLKEYITVDILPLSGVLSDGIEVAVYHDKHLKAYIIEIIPANELGFEGNIGLEPVIVDADTFELKSTPVLGYFKEEGDEVFLIVEEDVYRIWKESGKLDICPICGAKNLVWKGKQAYCTSCGFGIKVMRYE</sequence>
<dbReference type="GeneID" id="72778218"/>
<dbReference type="EMBL" id="CP080572">
    <property type="protein sequence ID" value="USG99404.1"/>
    <property type="molecule type" value="Genomic_DNA"/>
</dbReference>